<keyword evidence="4 6" id="KW-1133">Transmembrane helix</keyword>
<evidence type="ECO:0000256" key="4">
    <source>
        <dbReference type="ARBA" id="ARBA00022989"/>
    </source>
</evidence>
<dbReference type="GO" id="GO:0005886">
    <property type="term" value="C:plasma membrane"/>
    <property type="evidence" value="ECO:0007669"/>
    <property type="project" value="TreeGrafter"/>
</dbReference>
<dbReference type="InterPro" id="IPR036259">
    <property type="entry name" value="MFS_trans_sf"/>
</dbReference>
<feature type="transmembrane region" description="Helical" evidence="6">
    <location>
        <begin position="115"/>
        <end position="131"/>
    </location>
</feature>
<dbReference type="Gene3D" id="1.20.1250.20">
    <property type="entry name" value="MFS general substrate transporter like domains"/>
    <property type="match status" value="1"/>
</dbReference>
<evidence type="ECO:0000256" key="6">
    <source>
        <dbReference type="SAM" id="Phobius"/>
    </source>
</evidence>
<gene>
    <name evidence="8" type="ORF">AWB69_00507</name>
</gene>
<keyword evidence="2" id="KW-0813">Transport</keyword>
<comment type="subcellular location">
    <subcellularLocation>
        <location evidence="1">Endomembrane system</location>
        <topology evidence="1">Multi-pass membrane protein</topology>
    </subcellularLocation>
</comment>
<evidence type="ECO:0000256" key="1">
    <source>
        <dbReference type="ARBA" id="ARBA00004127"/>
    </source>
</evidence>
<feature type="transmembrane region" description="Helical" evidence="6">
    <location>
        <begin position="62"/>
        <end position="80"/>
    </location>
</feature>
<dbReference type="OrthoDB" id="9807274at2"/>
<dbReference type="PANTHER" id="PTHR23501:SF191">
    <property type="entry name" value="VACUOLAR BASIC AMINO ACID TRANSPORTER 4"/>
    <property type="match status" value="1"/>
</dbReference>
<name>A0A158F1C9_9BURK</name>
<dbReference type="SUPFAM" id="SSF103473">
    <property type="entry name" value="MFS general substrate transporter"/>
    <property type="match status" value="1"/>
</dbReference>
<dbReference type="InterPro" id="IPR020846">
    <property type="entry name" value="MFS_dom"/>
</dbReference>
<evidence type="ECO:0000256" key="2">
    <source>
        <dbReference type="ARBA" id="ARBA00022448"/>
    </source>
</evidence>
<evidence type="ECO:0000313" key="8">
    <source>
        <dbReference type="EMBL" id="SAL13561.1"/>
    </source>
</evidence>
<feature type="transmembrane region" description="Helical" evidence="6">
    <location>
        <begin position="437"/>
        <end position="459"/>
    </location>
</feature>
<proteinExistence type="predicted"/>
<evidence type="ECO:0000256" key="3">
    <source>
        <dbReference type="ARBA" id="ARBA00022692"/>
    </source>
</evidence>
<evidence type="ECO:0000313" key="9">
    <source>
        <dbReference type="Proteomes" id="UP000054683"/>
    </source>
</evidence>
<reference evidence="8 9" key="1">
    <citation type="submission" date="2016-01" db="EMBL/GenBank/DDBJ databases">
        <authorList>
            <person name="Oliw E.H."/>
        </authorList>
    </citation>
    <scope>NUCLEOTIDE SEQUENCE [LARGE SCALE GENOMIC DNA]</scope>
    <source>
        <strain evidence="8">LMG 27134</strain>
    </source>
</reference>
<dbReference type="PROSITE" id="PS50850">
    <property type="entry name" value="MFS"/>
    <property type="match status" value="1"/>
</dbReference>
<dbReference type="GO" id="GO:0012505">
    <property type="term" value="C:endomembrane system"/>
    <property type="evidence" value="ECO:0007669"/>
    <property type="project" value="UniProtKB-SubCell"/>
</dbReference>
<evidence type="ECO:0000259" key="7">
    <source>
        <dbReference type="PROSITE" id="PS50850"/>
    </source>
</evidence>
<feature type="domain" description="Major facilitator superfamily (MFS) profile" evidence="7">
    <location>
        <begin position="26"/>
        <end position="465"/>
    </location>
</feature>
<dbReference type="InterPro" id="IPR011701">
    <property type="entry name" value="MFS"/>
</dbReference>
<feature type="transmembrane region" description="Helical" evidence="6">
    <location>
        <begin position="152"/>
        <end position="175"/>
    </location>
</feature>
<keyword evidence="3 6" id="KW-0812">Transmembrane</keyword>
<feature type="transmembrane region" description="Helical" evidence="6">
    <location>
        <begin position="181"/>
        <end position="204"/>
    </location>
</feature>
<evidence type="ECO:0000256" key="5">
    <source>
        <dbReference type="ARBA" id="ARBA00023136"/>
    </source>
</evidence>
<feature type="transmembrane region" description="Helical" evidence="6">
    <location>
        <begin position="347"/>
        <end position="364"/>
    </location>
</feature>
<organism evidence="8 9">
    <name type="scientific">Caballeronia udeis</name>
    <dbReference type="NCBI Taxonomy" id="1232866"/>
    <lineage>
        <taxon>Bacteria</taxon>
        <taxon>Pseudomonadati</taxon>
        <taxon>Pseudomonadota</taxon>
        <taxon>Betaproteobacteria</taxon>
        <taxon>Burkholderiales</taxon>
        <taxon>Burkholderiaceae</taxon>
        <taxon>Caballeronia</taxon>
    </lineage>
</organism>
<sequence>MQSNPATTSGDSGRPNEQHAGFGFRFVAPLALGAVLNPINSTMISTALVPIATDFHASVAEAGWLIAGLYLASAVAQPTMGRLADLFGPRRIYLISLFIVAISALVGRFAPTLGVLIAVRVALGIGTAGAYPSAMRIFRVQADRLGAAPPRVAMSVLSLAGVSTLAIGPLLGGVLTGAFGWHSIFAVNAPLALLAALLVFLWVPKDQPREGSFARLMAELDVVGILLFTGFLLGLMIFLMNLDRPIWSMLPVAAVLGIALVLHSARRKQPFIDVRMLARNRPLTVTYLRAGAVLMIVYCILYGFAQWLESGAGFSTSQAGLITMPMSLLAAVSSVTGGRTKGIRGPFIVSIGAALAGCICLFFIDSSKSAWIIAAAVVCFGVPQGMFSTATQTAVYLQAPADEIGTAAGLQRTAGYLGAIAATSLLGALYGKTASDHGLHSLAIVMGVLSACLFVATIFDRTIPRIAAV</sequence>
<dbReference type="RefSeq" id="WP_062081748.1">
    <property type="nucleotide sequence ID" value="NZ_FCOK02000002.1"/>
</dbReference>
<dbReference type="Gene3D" id="1.20.1720.10">
    <property type="entry name" value="Multidrug resistance protein D"/>
    <property type="match status" value="1"/>
</dbReference>
<feature type="transmembrane region" description="Helical" evidence="6">
    <location>
        <begin position="246"/>
        <end position="265"/>
    </location>
</feature>
<accession>A0A158F1C9</accession>
<feature type="transmembrane region" description="Helical" evidence="6">
    <location>
        <begin position="370"/>
        <end position="397"/>
    </location>
</feature>
<dbReference type="GO" id="GO:0022857">
    <property type="term" value="F:transmembrane transporter activity"/>
    <property type="evidence" value="ECO:0007669"/>
    <property type="project" value="InterPro"/>
</dbReference>
<dbReference type="Pfam" id="PF07690">
    <property type="entry name" value="MFS_1"/>
    <property type="match status" value="1"/>
</dbReference>
<dbReference type="Proteomes" id="UP000054683">
    <property type="component" value="Unassembled WGS sequence"/>
</dbReference>
<dbReference type="PANTHER" id="PTHR23501">
    <property type="entry name" value="MAJOR FACILITATOR SUPERFAMILY"/>
    <property type="match status" value="1"/>
</dbReference>
<dbReference type="AlphaFoldDB" id="A0A158F1C9"/>
<feature type="transmembrane region" description="Helical" evidence="6">
    <location>
        <begin position="216"/>
        <end position="240"/>
    </location>
</feature>
<feature type="transmembrane region" description="Helical" evidence="6">
    <location>
        <begin position="409"/>
        <end position="431"/>
    </location>
</feature>
<keyword evidence="5 6" id="KW-0472">Membrane</keyword>
<feature type="transmembrane region" description="Helical" evidence="6">
    <location>
        <begin position="286"/>
        <end position="305"/>
    </location>
</feature>
<protein>
    <submittedName>
        <fullName evidence="8">EmrB/QacA family protein drug resistance transporter</fullName>
    </submittedName>
</protein>
<dbReference type="EMBL" id="FCOK02000002">
    <property type="protein sequence ID" value="SAL13561.1"/>
    <property type="molecule type" value="Genomic_DNA"/>
</dbReference>
<feature type="transmembrane region" description="Helical" evidence="6">
    <location>
        <begin position="92"/>
        <end position="109"/>
    </location>
</feature>